<dbReference type="GeneID" id="91475567"/>
<feature type="compositionally biased region" description="Basic and acidic residues" evidence="1">
    <location>
        <begin position="145"/>
        <end position="159"/>
    </location>
</feature>
<gene>
    <name evidence="2" type="ORF">Saso_01470</name>
</gene>
<feature type="compositionally biased region" description="Basic and acidic residues" evidence="1">
    <location>
        <begin position="87"/>
        <end position="99"/>
    </location>
</feature>
<feature type="compositionally biased region" description="Basic and acidic residues" evidence="1">
    <location>
        <begin position="55"/>
        <end position="72"/>
    </location>
</feature>
<comment type="caution">
    <text evidence="2">The sequence shown here is derived from an EMBL/GenBank/DDBJ whole genome shotgun (WGS) entry which is preliminary data.</text>
</comment>
<feature type="compositionally biased region" description="Low complexity" evidence="1">
    <location>
        <begin position="221"/>
        <end position="234"/>
    </location>
</feature>
<dbReference type="RefSeq" id="WP_307822180.1">
    <property type="nucleotide sequence ID" value="NZ_BMSI01000001.1"/>
</dbReference>
<keyword evidence="3" id="KW-1185">Reference proteome</keyword>
<evidence type="ECO:0000313" key="2">
    <source>
        <dbReference type="EMBL" id="GHI58497.1"/>
    </source>
</evidence>
<organism evidence="2 3">
    <name type="scientific">Streptomyces asoensis</name>
    <dbReference type="NCBI Taxonomy" id="249586"/>
    <lineage>
        <taxon>Bacteria</taxon>
        <taxon>Bacillati</taxon>
        <taxon>Actinomycetota</taxon>
        <taxon>Actinomycetes</taxon>
        <taxon>Kitasatosporales</taxon>
        <taxon>Streptomycetaceae</taxon>
        <taxon>Streptomyces</taxon>
    </lineage>
</organism>
<feature type="compositionally biased region" description="Basic and acidic residues" evidence="1">
    <location>
        <begin position="1"/>
        <end position="16"/>
    </location>
</feature>
<feature type="compositionally biased region" description="Basic and acidic residues" evidence="1">
    <location>
        <begin position="109"/>
        <end position="123"/>
    </location>
</feature>
<feature type="compositionally biased region" description="Low complexity" evidence="1">
    <location>
        <begin position="20"/>
        <end position="32"/>
    </location>
</feature>
<feature type="region of interest" description="Disordered" evidence="1">
    <location>
        <begin position="1"/>
        <end position="292"/>
    </location>
</feature>
<evidence type="ECO:0000256" key="1">
    <source>
        <dbReference type="SAM" id="MobiDB-lite"/>
    </source>
</evidence>
<reference evidence="3" key="1">
    <citation type="submission" date="2023-07" db="EMBL/GenBank/DDBJ databases">
        <title>Whole genome shotgun sequence of Streptomyces cacaoi subsp. asoensis NBRC 13813.</title>
        <authorList>
            <person name="Komaki H."/>
            <person name="Tamura T."/>
        </authorList>
    </citation>
    <scope>NUCLEOTIDE SEQUENCE [LARGE SCALE GENOMIC DNA]</scope>
    <source>
        <strain evidence="3">NBRC 13813</strain>
    </source>
</reference>
<protein>
    <recommendedName>
        <fullName evidence="4">Large membrane protein</fullName>
    </recommendedName>
</protein>
<feature type="compositionally biased region" description="Low complexity" evidence="1">
    <location>
        <begin position="124"/>
        <end position="143"/>
    </location>
</feature>
<evidence type="ECO:0000313" key="3">
    <source>
        <dbReference type="Proteomes" id="UP000649259"/>
    </source>
</evidence>
<dbReference type="Proteomes" id="UP000649259">
    <property type="component" value="Unassembled WGS sequence"/>
</dbReference>
<evidence type="ECO:0008006" key="4">
    <source>
        <dbReference type="Google" id="ProtNLM"/>
    </source>
</evidence>
<sequence length="762" mass="75189">MNTERPENDDAAREPGKGPGPAEAGTGTPRAGSEAVTAGTGETERADGSPEGDSVEGRAARSAEGDSTESRAARSGGAGPEGTKVGAESREAGADHTPADHTGAPRATETPEARETKAARAEAAETPEAGARGAEPAETPGAEIRSAEPADAREARTLEAEPGNASGTDTQGAEPGDAREAEPAGASGAEARSAEPGDAREARTRGAEPGGAREVAAFGVGADSAPGAAAAEASPARDRAAAPGSEAGVAGPAAEDPPTGRSEEAVAADEHVVGAVAGGQRPPGRRPRRSPALVASVAAAVLLVGGGAAWLTSNAAGGSGGGAGAGSPSGDDPAAALLLDDYSAAPSGTAGTSQSGTNGIAPGEPNPYGVTYTVAGTLPDGPASAPVYWAKGEVTKDEVARLAEALQVEGTPVADGDAWKVGAGNDGSGPVLRVNRQAPGMWTFTRFAPGTDNCTSGTDKCSGTSVPSAGAPVSEAVAKKAAAPVLKATGQGGAEVDASQVMGTQRVVNADPVIGALPTYGWTTGVSVGAQGQVVGGNGQLEAPVKGDTYPLLSAREALDALNAAPGTDHRMGIGGCASPVPLKNRLESPCGSSTDAPEGRTATVEDAVLGLAPHTSGGRQVLVPSWLFEVKAPGTADSYTVTQPAVEPAYLKSAATPTPAPSASGGRKNVQVDGYTAEGDELTVSFTGGVCADYKATATASGDEVKVTVTETPWPDKVCILIAKEYRRTVTLDKPLGGREVVGADGGTIPLEKAGARLPQR</sequence>
<feature type="compositionally biased region" description="Basic and acidic residues" evidence="1">
    <location>
        <begin position="192"/>
        <end position="206"/>
    </location>
</feature>
<proteinExistence type="predicted"/>
<feature type="compositionally biased region" description="Basic and acidic residues" evidence="1">
    <location>
        <begin position="261"/>
        <end position="272"/>
    </location>
</feature>
<dbReference type="EMBL" id="BNEB01000001">
    <property type="protein sequence ID" value="GHI58497.1"/>
    <property type="molecule type" value="Genomic_DNA"/>
</dbReference>
<name>A0ABQ3RRL8_9ACTN</name>
<accession>A0ABQ3RRL8</accession>
<feature type="compositionally biased region" description="Low complexity" evidence="1">
    <location>
        <begin position="273"/>
        <end position="282"/>
    </location>
</feature>